<dbReference type="Pfam" id="PF26007">
    <property type="entry name" value="DUF8000"/>
    <property type="match status" value="1"/>
</dbReference>
<accession>M0HKR9</accession>
<reference evidence="2 3" key="1">
    <citation type="journal article" date="2014" name="PLoS Genet.">
        <title>Phylogenetically driven sequencing of extremely halophilic archaea reveals strategies for static and dynamic osmo-response.</title>
        <authorList>
            <person name="Becker E.A."/>
            <person name="Seitzer P.M."/>
            <person name="Tritt A."/>
            <person name="Larsen D."/>
            <person name="Krusor M."/>
            <person name="Yao A.I."/>
            <person name="Wu D."/>
            <person name="Madern D."/>
            <person name="Eisen J.A."/>
            <person name="Darling A.E."/>
            <person name="Facciotti M.T."/>
        </authorList>
    </citation>
    <scope>NUCLEOTIDE SEQUENCE [LARGE SCALE GENOMIC DNA]</scope>
    <source>
        <strain evidence="2 3">ATCC BAA-1513</strain>
    </source>
</reference>
<keyword evidence="3" id="KW-1185">Reference proteome</keyword>
<sequence>MGRTFEISGNPLILVLYVSQLVAVLLALGFVVFPLDSSANVVLGLLFGAITLAVVFGMWRRATGSDGGSHLGTAEDITYDPFADPGQAAKDRWEKVVRRLPGSDDVRD</sequence>
<protein>
    <submittedName>
        <fullName evidence="2">Uncharacterized protein</fullName>
    </submittedName>
</protein>
<dbReference type="Proteomes" id="UP000011612">
    <property type="component" value="Unassembled WGS sequence"/>
</dbReference>
<evidence type="ECO:0000256" key="1">
    <source>
        <dbReference type="SAM" id="Phobius"/>
    </source>
</evidence>
<dbReference type="RefSeq" id="WP_008324458.1">
    <property type="nucleotide sequence ID" value="NZ_AOLK01000018.1"/>
</dbReference>
<dbReference type="AlphaFoldDB" id="M0HKR9"/>
<comment type="caution">
    <text evidence="2">The sequence shown here is derived from an EMBL/GenBank/DDBJ whole genome shotgun (WGS) entry which is preliminary data.</text>
</comment>
<keyword evidence="1" id="KW-0472">Membrane</keyword>
<dbReference type="OrthoDB" id="293379at2157"/>
<feature type="transmembrane region" description="Helical" evidence="1">
    <location>
        <begin position="39"/>
        <end position="59"/>
    </location>
</feature>
<evidence type="ECO:0000313" key="2">
    <source>
        <dbReference type="EMBL" id="ELZ85056.1"/>
    </source>
</evidence>
<evidence type="ECO:0000313" key="3">
    <source>
        <dbReference type="Proteomes" id="UP000011612"/>
    </source>
</evidence>
<name>M0HKR9_HALEO</name>
<dbReference type="PATRIC" id="fig|1230453.4.peg.2126"/>
<keyword evidence="1" id="KW-0812">Transmembrane</keyword>
<organism evidence="2 3">
    <name type="scientific">Haloferax elongans ATCC BAA-1513</name>
    <dbReference type="NCBI Taxonomy" id="1230453"/>
    <lineage>
        <taxon>Archaea</taxon>
        <taxon>Methanobacteriati</taxon>
        <taxon>Methanobacteriota</taxon>
        <taxon>Stenosarchaea group</taxon>
        <taxon>Halobacteria</taxon>
        <taxon>Halobacteriales</taxon>
        <taxon>Haloferacaceae</taxon>
        <taxon>Haloferax</taxon>
    </lineage>
</organism>
<dbReference type="EMBL" id="AOLK01000018">
    <property type="protein sequence ID" value="ELZ85056.1"/>
    <property type="molecule type" value="Genomic_DNA"/>
</dbReference>
<proteinExistence type="predicted"/>
<feature type="transmembrane region" description="Helical" evidence="1">
    <location>
        <begin position="12"/>
        <end position="33"/>
    </location>
</feature>
<keyword evidence="1" id="KW-1133">Transmembrane helix</keyword>
<gene>
    <name evidence="2" type="ORF">C453_10760</name>
</gene>
<dbReference type="InterPro" id="IPR058313">
    <property type="entry name" value="DUF8000"/>
</dbReference>